<evidence type="ECO:0000313" key="1">
    <source>
        <dbReference type="EMBL" id="ERG61301.1"/>
    </source>
</evidence>
<accession>A0ABN0NIR9</accession>
<evidence type="ECO:0000313" key="2">
    <source>
        <dbReference type="Proteomes" id="UP000016534"/>
    </source>
</evidence>
<dbReference type="EMBL" id="AHCF02000017">
    <property type="protein sequence ID" value="ERG61301.1"/>
    <property type="molecule type" value="Genomic_DNA"/>
</dbReference>
<dbReference type="InterPro" id="IPR046034">
    <property type="entry name" value="DUF5992"/>
</dbReference>
<name>A0ABN0NIR9_9GAMM</name>
<gene>
    <name evidence="1" type="ORF">PUND_09324</name>
</gene>
<sequence>MFIRVLIFFGFLIVSTPVFCGELVRGATVTEVASSSSNMDVFYLKLSGGTGPCANSSVIFPAIKSQSKESYNQAFSIALAAVSSGKKIRVHNYEDDSCHGANFIGISSS</sequence>
<organism evidence="1 2">
    <name type="scientific">Pseudoalteromonas undina</name>
    <dbReference type="NCBI Taxonomy" id="43660"/>
    <lineage>
        <taxon>Bacteria</taxon>
        <taxon>Pseudomonadati</taxon>
        <taxon>Pseudomonadota</taxon>
        <taxon>Gammaproteobacteria</taxon>
        <taxon>Alteromonadales</taxon>
        <taxon>Pseudoalteromonadaceae</taxon>
        <taxon>Pseudoalteromonas</taxon>
    </lineage>
</organism>
<reference evidence="1" key="2">
    <citation type="submission" date="2013-04" db="EMBL/GenBank/DDBJ databases">
        <title>Genome sequence of Pseudoalteromonas undina.</title>
        <authorList>
            <person name="Xie B.-B."/>
            <person name="Rong J.-C."/>
            <person name="Qin Q.-L."/>
            <person name="Shu Y.-L."/>
            <person name="Zhang Y.-Z."/>
        </authorList>
    </citation>
    <scope>NUCLEOTIDE SEQUENCE</scope>
    <source>
        <strain evidence="1">NCIMB 2128</strain>
    </source>
</reference>
<proteinExistence type="predicted"/>
<dbReference type="Pfam" id="PF19454">
    <property type="entry name" value="DUF5992"/>
    <property type="match status" value="1"/>
</dbReference>
<comment type="caution">
    <text evidence="1">The sequence shown here is derived from an EMBL/GenBank/DDBJ whole genome shotgun (WGS) entry which is preliminary data.</text>
</comment>
<dbReference type="Proteomes" id="UP000016534">
    <property type="component" value="Unassembled WGS sequence"/>
</dbReference>
<reference evidence="1" key="1">
    <citation type="journal article" date="2012" name="J. Bacteriol.">
        <title>Genome sequences of type strains of seven species of the marine bacterium Pseudoalteromonas.</title>
        <authorList>
            <person name="Xie B.B."/>
            <person name="Shu Y.L."/>
            <person name="Qin Q.L."/>
            <person name="Rong J.C."/>
            <person name="Zhang X.Y."/>
            <person name="Chen X.L."/>
            <person name="Shi M."/>
            <person name="He H.L."/>
            <person name="Zhou B.C."/>
            <person name="Zhang Y.Z."/>
        </authorList>
    </citation>
    <scope>NUCLEOTIDE SEQUENCE [LARGE SCALE GENOMIC DNA]</scope>
    <source>
        <strain evidence="1">NCIMB 2128</strain>
    </source>
</reference>
<protein>
    <submittedName>
        <fullName evidence="1">Uncharacterized protein</fullName>
    </submittedName>
</protein>
<keyword evidence="2" id="KW-1185">Reference proteome</keyword>